<proteinExistence type="predicted"/>
<dbReference type="InterPro" id="IPR037923">
    <property type="entry name" value="HTH-like"/>
</dbReference>
<keyword evidence="6" id="KW-1185">Reference proteome</keyword>
<sequence>MNYNYEIVTTTKKIPAKIIINTSPGIVPSHWHKDLELAFSYQGSFTSYVNGEIFSIKNKQLILVNSGAVHSIIDYGTNASTTITILLPYSFLKDNYSDIENIEFKLNIGNEKSIKRLKKIFEEIGSMYIKDMALNNTSLIFVEDQTRTDEFHYLKINSLLYELLYILLSNFKLQKDMTIELKTKKHLERLKVITEFIDENYKDNISLDEIANNYQISKEYLSTIFKKHMGITVGTYLKGIRLNSAYRDLVNTDYSINQLAFDNGFPNIKSFINSFKECYGKTPYKYKKDLEISNKLLDSK</sequence>
<dbReference type="InterPro" id="IPR009057">
    <property type="entry name" value="Homeodomain-like_sf"/>
</dbReference>
<dbReference type="SUPFAM" id="SSF46689">
    <property type="entry name" value="Homeodomain-like"/>
    <property type="match status" value="2"/>
</dbReference>
<evidence type="ECO:0000259" key="4">
    <source>
        <dbReference type="PROSITE" id="PS01124"/>
    </source>
</evidence>
<evidence type="ECO:0000256" key="3">
    <source>
        <dbReference type="ARBA" id="ARBA00023163"/>
    </source>
</evidence>
<dbReference type="Pfam" id="PF02311">
    <property type="entry name" value="AraC_binding"/>
    <property type="match status" value="1"/>
</dbReference>
<dbReference type="RefSeq" id="WP_224033755.1">
    <property type="nucleotide sequence ID" value="NZ_AP024849.1"/>
</dbReference>
<dbReference type="InterPro" id="IPR014710">
    <property type="entry name" value="RmlC-like_jellyroll"/>
</dbReference>
<evidence type="ECO:0000256" key="1">
    <source>
        <dbReference type="ARBA" id="ARBA00023015"/>
    </source>
</evidence>
<protein>
    <submittedName>
        <fullName evidence="5">AraC family transcriptional regulator</fullName>
    </submittedName>
</protein>
<accession>A0ABM7T7L1</accession>
<evidence type="ECO:0000313" key="5">
    <source>
        <dbReference type="EMBL" id="BCZ47415.1"/>
    </source>
</evidence>
<feature type="domain" description="HTH araC/xylS-type" evidence="4">
    <location>
        <begin position="191"/>
        <end position="289"/>
    </location>
</feature>
<dbReference type="Pfam" id="PF12833">
    <property type="entry name" value="HTH_18"/>
    <property type="match status" value="1"/>
</dbReference>
<dbReference type="SUPFAM" id="SSF51215">
    <property type="entry name" value="Regulatory protein AraC"/>
    <property type="match status" value="1"/>
</dbReference>
<name>A0ABM7T7L1_9CLOT</name>
<reference evidence="6" key="1">
    <citation type="submission" date="2021-07" db="EMBL/GenBank/DDBJ databases">
        <title>Complete genome sequencing of a Clostridium isolate.</title>
        <authorList>
            <person name="Ueki A."/>
            <person name="Tonouchi A."/>
        </authorList>
    </citation>
    <scope>NUCLEOTIDE SEQUENCE [LARGE SCALE GENOMIC DNA]</scope>
    <source>
        <strain evidence="6">C5S11</strain>
    </source>
</reference>
<dbReference type="Proteomes" id="UP000824633">
    <property type="component" value="Chromosome"/>
</dbReference>
<evidence type="ECO:0000313" key="6">
    <source>
        <dbReference type="Proteomes" id="UP000824633"/>
    </source>
</evidence>
<dbReference type="PROSITE" id="PS01124">
    <property type="entry name" value="HTH_ARAC_FAMILY_2"/>
    <property type="match status" value="1"/>
</dbReference>
<organism evidence="5 6">
    <name type="scientific">Clostridium gelidum</name>
    <dbReference type="NCBI Taxonomy" id="704125"/>
    <lineage>
        <taxon>Bacteria</taxon>
        <taxon>Bacillati</taxon>
        <taxon>Bacillota</taxon>
        <taxon>Clostridia</taxon>
        <taxon>Eubacteriales</taxon>
        <taxon>Clostridiaceae</taxon>
        <taxon>Clostridium</taxon>
    </lineage>
</organism>
<dbReference type="Gene3D" id="1.10.10.60">
    <property type="entry name" value="Homeodomain-like"/>
    <property type="match status" value="2"/>
</dbReference>
<dbReference type="PANTHER" id="PTHR43280">
    <property type="entry name" value="ARAC-FAMILY TRANSCRIPTIONAL REGULATOR"/>
    <property type="match status" value="1"/>
</dbReference>
<gene>
    <name evidence="5" type="ORF">psyc5s11_34820</name>
</gene>
<keyword evidence="3" id="KW-0804">Transcription</keyword>
<evidence type="ECO:0000256" key="2">
    <source>
        <dbReference type="ARBA" id="ARBA00023125"/>
    </source>
</evidence>
<dbReference type="EMBL" id="AP024849">
    <property type="protein sequence ID" value="BCZ47415.1"/>
    <property type="molecule type" value="Genomic_DNA"/>
</dbReference>
<dbReference type="SMART" id="SM00342">
    <property type="entry name" value="HTH_ARAC"/>
    <property type="match status" value="1"/>
</dbReference>
<dbReference type="PANTHER" id="PTHR43280:SF2">
    <property type="entry name" value="HTH-TYPE TRANSCRIPTIONAL REGULATOR EXSA"/>
    <property type="match status" value="1"/>
</dbReference>
<dbReference type="InterPro" id="IPR003313">
    <property type="entry name" value="AraC-bd"/>
</dbReference>
<keyword evidence="2" id="KW-0238">DNA-binding</keyword>
<dbReference type="InterPro" id="IPR018060">
    <property type="entry name" value="HTH_AraC"/>
</dbReference>
<keyword evidence="1" id="KW-0805">Transcription regulation</keyword>
<dbReference type="Gene3D" id="2.60.120.10">
    <property type="entry name" value="Jelly Rolls"/>
    <property type="match status" value="1"/>
</dbReference>